<organism evidence="4 5">
    <name type="scientific">Edaphochlamys debaryana</name>
    <dbReference type="NCBI Taxonomy" id="47281"/>
    <lineage>
        <taxon>Eukaryota</taxon>
        <taxon>Viridiplantae</taxon>
        <taxon>Chlorophyta</taxon>
        <taxon>core chlorophytes</taxon>
        <taxon>Chlorophyceae</taxon>
        <taxon>CS clade</taxon>
        <taxon>Chlamydomonadales</taxon>
        <taxon>Chlamydomonadales incertae sedis</taxon>
        <taxon>Edaphochlamys</taxon>
    </lineage>
</organism>
<reference evidence="4" key="1">
    <citation type="journal article" date="2020" name="bioRxiv">
        <title>Comparative genomics of Chlamydomonas.</title>
        <authorList>
            <person name="Craig R.J."/>
            <person name="Hasan A.R."/>
            <person name="Ness R.W."/>
            <person name="Keightley P.D."/>
        </authorList>
    </citation>
    <scope>NUCLEOTIDE SEQUENCE</scope>
    <source>
        <strain evidence="4">CCAP 11/70</strain>
    </source>
</reference>
<dbReference type="EMBL" id="JAEHOE010000015">
    <property type="protein sequence ID" value="KAG2497138.1"/>
    <property type="molecule type" value="Genomic_DNA"/>
</dbReference>
<evidence type="ECO:0000313" key="4">
    <source>
        <dbReference type="EMBL" id="KAG2497138.1"/>
    </source>
</evidence>
<dbReference type="InterPro" id="IPR006598">
    <property type="entry name" value="CAP10"/>
</dbReference>
<dbReference type="PANTHER" id="PTHR12203">
    <property type="entry name" value="KDEL LYS-ASP-GLU-LEU CONTAINING - RELATED"/>
    <property type="match status" value="1"/>
</dbReference>
<keyword evidence="2" id="KW-0808">Transferase</keyword>
<dbReference type="PANTHER" id="PTHR12203:SF35">
    <property type="entry name" value="PROTEIN O-GLUCOSYLTRANSFERASE 1"/>
    <property type="match status" value="1"/>
</dbReference>
<dbReference type="Pfam" id="PF05686">
    <property type="entry name" value="Glyco_transf_90"/>
    <property type="match status" value="1"/>
</dbReference>
<accession>A0A835Y9A9</accession>
<gene>
    <name evidence="4" type="ORF">HYH03_004729</name>
</gene>
<evidence type="ECO:0000256" key="2">
    <source>
        <dbReference type="ARBA" id="ARBA00022679"/>
    </source>
</evidence>
<dbReference type="OrthoDB" id="541052at2759"/>
<dbReference type="InterPro" id="IPR051091">
    <property type="entry name" value="O-Glucosyltr/Glycosyltrsf_90"/>
</dbReference>
<evidence type="ECO:0000259" key="3">
    <source>
        <dbReference type="Pfam" id="PF05686"/>
    </source>
</evidence>
<evidence type="ECO:0000256" key="1">
    <source>
        <dbReference type="ARBA" id="ARBA00010118"/>
    </source>
</evidence>
<feature type="domain" description="Glycosyl transferase CAP10" evidence="3">
    <location>
        <begin position="94"/>
        <end position="224"/>
    </location>
</feature>
<keyword evidence="5" id="KW-1185">Reference proteome</keyword>
<proteinExistence type="inferred from homology"/>
<comment type="caution">
    <text evidence="4">The sequence shown here is derived from an EMBL/GenBank/DDBJ whole genome shotgun (WGS) entry which is preliminary data.</text>
</comment>
<evidence type="ECO:0000313" key="5">
    <source>
        <dbReference type="Proteomes" id="UP000612055"/>
    </source>
</evidence>
<name>A0A835Y9A9_9CHLO</name>
<sequence>MLFFGGNTFYSLPWHLKRDQAYFRGIPFCSGIWKQTVPGCAVACPRTFYAWRSDLDARTNRTPSYLDVGIVEPPHMPWVNDTNEKQGYINCNPDALPVFERTAMSRHAKYKYLLHLEGIAYSSRLSQLMLTNSLVLFQRQPFLEWFYRSLRPGVHYVPFWNATIFANNGSLLDVYDIIDDLRRRDEKDPRDLQRMITAANNFAMKFTTATGRARYLREALTAYRALFIDMDPYLEQFVAGLKAQGKWKEAKDSSVDH</sequence>
<dbReference type="GO" id="GO:0016740">
    <property type="term" value="F:transferase activity"/>
    <property type="evidence" value="ECO:0007669"/>
    <property type="project" value="UniProtKB-KW"/>
</dbReference>
<protein>
    <recommendedName>
        <fullName evidence="3">Glycosyl transferase CAP10 domain-containing protein</fullName>
    </recommendedName>
</protein>
<dbReference type="AlphaFoldDB" id="A0A835Y9A9"/>
<comment type="similarity">
    <text evidence="1">Belongs to the glycosyltransferase 90 family.</text>
</comment>
<dbReference type="Proteomes" id="UP000612055">
    <property type="component" value="Unassembled WGS sequence"/>
</dbReference>